<protein>
    <submittedName>
        <fullName evidence="1">Uncharacterized protein</fullName>
    </submittedName>
</protein>
<reference evidence="1 2" key="1">
    <citation type="submission" date="2020-07" db="EMBL/GenBank/DDBJ databases">
        <title>Taxonomic proposal: Crassvirales, a new order of highly abundant and diverse bacterial viruses.</title>
        <authorList>
            <person name="Shkoporov A.N."/>
            <person name="Stockdale S.R."/>
            <person name="Guerin E."/>
            <person name="Ross R.P."/>
            <person name="Hill C."/>
        </authorList>
    </citation>
    <scope>NUCLEOTIDE SEQUENCE [LARGE SCALE GENOMIC DNA]</scope>
</reference>
<keyword evidence="2" id="KW-1185">Reference proteome</keyword>
<accession>A0A7M1RVV1</accession>
<organism evidence="1 2">
    <name type="scientific">uncultured phage cr50_1</name>
    <dbReference type="NCBI Taxonomy" id="2772059"/>
    <lineage>
        <taxon>Viruses</taxon>
        <taxon>Duplodnaviria</taxon>
        <taxon>Heunggongvirae</taxon>
        <taxon>Uroviricota</taxon>
        <taxon>Caudoviricetes</taxon>
        <taxon>Crassvirales</taxon>
        <taxon>Suoliviridae</taxon>
        <taxon>Boorivirinae</taxon>
        <taxon>Cohcovirus</taxon>
        <taxon>Cohcovirus hiberniae</taxon>
    </lineage>
</organism>
<proteinExistence type="predicted"/>
<dbReference type="EMBL" id="MT774375">
    <property type="protein sequence ID" value="QOR58011.1"/>
    <property type="molecule type" value="Genomic_DNA"/>
</dbReference>
<dbReference type="RefSeq" id="YP_010110169.1">
    <property type="nucleotide sequence ID" value="NC_055868.1"/>
</dbReference>
<evidence type="ECO:0000313" key="1">
    <source>
        <dbReference type="EMBL" id="QOR58011.1"/>
    </source>
</evidence>
<dbReference type="KEGG" id="vg:65128463"/>
<dbReference type="GeneID" id="65128463"/>
<dbReference type="Proteomes" id="UP000593838">
    <property type="component" value="Segment"/>
</dbReference>
<name>A0A7M1RVV1_9CAUD</name>
<evidence type="ECO:0000313" key="2">
    <source>
        <dbReference type="Proteomes" id="UP000593838"/>
    </source>
</evidence>
<sequence>MSDYRITITSVKDKCPFDSKRKSKEYCKVCKAWKDPCSGLGIETTISTRKIGEDKMKQILNIIK</sequence>